<protein>
    <submittedName>
        <fullName evidence="2">Uncharacterized protein</fullName>
    </submittedName>
</protein>
<organism evidence="2 3">
    <name type="scientific">Trichoderma asperellum (strain ATCC 204424 / CBS 433.97 / NBRC 101777)</name>
    <dbReference type="NCBI Taxonomy" id="1042311"/>
    <lineage>
        <taxon>Eukaryota</taxon>
        <taxon>Fungi</taxon>
        <taxon>Dikarya</taxon>
        <taxon>Ascomycota</taxon>
        <taxon>Pezizomycotina</taxon>
        <taxon>Sordariomycetes</taxon>
        <taxon>Hypocreomycetidae</taxon>
        <taxon>Hypocreales</taxon>
        <taxon>Hypocreaceae</taxon>
        <taxon>Trichoderma</taxon>
    </lineage>
</organism>
<accession>A0A2T3Z251</accession>
<name>A0A2T3Z251_TRIA4</name>
<evidence type="ECO:0000313" key="3">
    <source>
        <dbReference type="Proteomes" id="UP000240493"/>
    </source>
</evidence>
<proteinExistence type="predicted"/>
<feature type="region of interest" description="Disordered" evidence="1">
    <location>
        <begin position="9"/>
        <end position="35"/>
    </location>
</feature>
<dbReference type="EMBL" id="KZ679265">
    <property type="protein sequence ID" value="PTB38891.1"/>
    <property type="molecule type" value="Genomic_DNA"/>
</dbReference>
<feature type="compositionally biased region" description="Polar residues" evidence="1">
    <location>
        <begin position="11"/>
        <end position="24"/>
    </location>
</feature>
<dbReference type="Proteomes" id="UP000240493">
    <property type="component" value="Unassembled WGS sequence"/>
</dbReference>
<dbReference type="AlphaFoldDB" id="A0A2T3Z251"/>
<sequence>MPLFFLLFAPPSTSHSQPTRSSTSHNREKKPQSQEIYPTNLIHPSIPFSLVILLSHTQLLLLDSSKDERRSIWIVLYPSTA</sequence>
<evidence type="ECO:0000256" key="1">
    <source>
        <dbReference type="SAM" id="MobiDB-lite"/>
    </source>
</evidence>
<evidence type="ECO:0000313" key="2">
    <source>
        <dbReference type="EMBL" id="PTB38891.1"/>
    </source>
</evidence>
<gene>
    <name evidence="2" type="ORF">M441DRAFT_60117</name>
</gene>
<reference evidence="2 3" key="1">
    <citation type="submission" date="2016-07" db="EMBL/GenBank/DDBJ databases">
        <title>Multiple horizontal gene transfer events from other fungi enriched the ability of initially mycotrophic Trichoderma (Ascomycota) to feed on dead plant biomass.</title>
        <authorList>
            <consortium name="DOE Joint Genome Institute"/>
            <person name="Aerts A."/>
            <person name="Atanasova L."/>
            <person name="Chenthamara K."/>
            <person name="Zhang J."/>
            <person name="Grujic M."/>
            <person name="Henrissat B."/>
            <person name="Kuo A."/>
            <person name="Salamov A."/>
            <person name="Lipzen A."/>
            <person name="Labutti K."/>
            <person name="Barry K."/>
            <person name="Miao Y."/>
            <person name="Rahimi M.J."/>
            <person name="Shen Q."/>
            <person name="Grigoriev I.V."/>
            <person name="Kubicek C.P."/>
            <person name="Druzhinina I.S."/>
        </authorList>
    </citation>
    <scope>NUCLEOTIDE SEQUENCE [LARGE SCALE GENOMIC DNA]</scope>
    <source>
        <strain evidence="2 3">CBS 433.97</strain>
    </source>
</reference>
<keyword evidence="3" id="KW-1185">Reference proteome</keyword>